<evidence type="ECO:0000256" key="4">
    <source>
        <dbReference type="ARBA" id="ARBA00022692"/>
    </source>
</evidence>
<reference evidence="9 10" key="1">
    <citation type="submission" date="2024-09" db="EMBL/GenBank/DDBJ databases">
        <authorList>
            <person name="Sun Q."/>
            <person name="Mori K."/>
        </authorList>
    </citation>
    <scope>NUCLEOTIDE SEQUENCE [LARGE SCALE GENOMIC DNA]</scope>
    <source>
        <strain evidence="9 10">CCM 7609</strain>
    </source>
</reference>
<dbReference type="Pfam" id="PF00420">
    <property type="entry name" value="Oxidored_q2"/>
    <property type="match status" value="1"/>
</dbReference>
<name>A0ABV5FWT3_9MICC</name>
<feature type="region of interest" description="Disordered" evidence="7">
    <location>
        <begin position="112"/>
        <end position="167"/>
    </location>
</feature>
<dbReference type="InterPro" id="IPR039428">
    <property type="entry name" value="NUOK/Mnh_C1-like"/>
</dbReference>
<dbReference type="Gene3D" id="1.10.287.3510">
    <property type="match status" value="1"/>
</dbReference>
<keyword evidence="5 8" id="KW-1133">Transmembrane helix</keyword>
<comment type="similarity">
    <text evidence="2">Belongs to the CPA3 antiporters (TC 2.A.63) subunit C family.</text>
</comment>
<feature type="transmembrane region" description="Helical" evidence="8">
    <location>
        <begin position="15"/>
        <end position="34"/>
    </location>
</feature>
<dbReference type="Proteomes" id="UP001589575">
    <property type="component" value="Unassembled WGS sequence"/>
</dbReference>
<evidence type="ECO:0000256" key="3">
    <source>
        <dbReference type="ARBA" id="ARBA00022475"/>
    </source>
</evidence>
<keyword evidence="6 8" id="KW-0472">Membrane</keyword>
<keyword evidence="4 8" id="KW-0812">Transmembrane</keyword>
<evidence type="ECO:0000256" key="7">
    <source>
        <dbReference type="SAM" id="MobiDB-lite"/>
    </source>
</evidence>
<dbReference type="PANTHER" id="PTHR34583">
    <property type="entry name" value="ANTIPORTER SUBUNIT MNHC2-RELATED"/>
    <property type="match status" value="1"/>
</dbReference>
<evidence type="ECO:0000256" key="5">
    <source>
        <dbReference type="ARBA" id="ARBA00022989"/>
    </source>
</evidence>
<dbReference type="EMBL" id="JBHMFI010000001">
    <property type="protein sequence ID" value="MFB9071148.1"/>
    <property type="molecule type" value="Genomic_DNA"/>
</dbReference>
<evidence type="ECO:0000256" key="6">
    <source>
        <dbReference type="ARBA" id="ARBA00023136"/>
    </source>
</evidence>
<evidence type="ECO:0000313" key="9">
    <source>
        <dbReference type="EMBL" id="MFB9071148.1"/>
    </source>
</evidence>
<evidence type="ECO:0000256" key="1">
    <source>
        <dbReference type="ARBA" id="ARBA00004651"/>
    </source>
</evidence>
<dbReference type="InterPro" id="IPR050601">
    <property type="entry name" value="CPA3_antiporter_subunitC"/>
</dbReference>
<feature type="transmembrane region" description="Helical" evidence="8">
    <location>
        <begin position="84"/>
        <end position="107"/>
    </location>
</feature>
<protein>
    <submittedName>
        <fullName evidence="9">Sodium:proton antiporter</fullName>
    </submittedName>
</protein>
<proteinExistence type="inferred from homology"/>
<comment type="subcellular location">
    <subcellularLocation>
        <location evidence="1">Cell membrane</location>
        <topology evidence="1">Multi-pass membrane protein</topology>
    </subcellularLocation>
</comment>
<keyword evidence="10" id="KW-1185">Reference proteome</keyword>
<evidence type="ECO:0000256" key="2">
    <source>
        <dbReference type="ARBA" id="ARBA00010388"/>
    </source>
</evidence>
<organism evidence="9 10">
    <name type="scientific">Citricoccus parietis</name>
    <dbReference type="NCBI Taxonomy" id="592307"/>
    <lineage>
        <taxon>Bacteria</taxon>
        <taxon>Bacillati</taxon>
        <taxon>Actinomycetota</taxon>
        <taxon>Actinomycetes</taxon>
        <taxon>Micrococcales</taxon>
        <taxon>Micrococcaceae</taxon>
        <taxon>Citricoccus</taxon>
    </lineage>
</organism>
<feature type="compositionally biased region" description="Acidic residues" evidence="7">
    <location>
        <begin position="126"/>
        <end position="138"/>
    </location>
</feature>
<gene>
    <name evidence="9" type="ORF">ACFFX0_08055</name>
</gene>
<evidence type="ECO:0000256" key="8">
    <source>
        <dbReference type="SAM" id="Phobius"/>
    </source>
</evidence>
<feature type="transmembrane region" description="Helical" evidence="8">
    <location>
        <begin position="41"/>
        <end position="64"/>
    </location>
</feature>
<accession>A0ABV5FWT3</accession>
<sequence>MSRPKNGGGDMFDSTFVLAITVGVLTTAGVWLLQQRDMVRAIFGLTLISHSANLLLLATGVPGWRHEPLMDGTTAAEAADPLPQAFVLTAIVIAMATTILMLALAVIGRNDDQERAPTVSDHDDDHDYDYDDQPDDQPDDRPAGQPAGQSGGQSDGQPENQRGVDRA</sequence>
<feature type="compositionally biased region" description="Basic and acidic residues" evidence="7">
    <location>
        <begin position="112"/>
        <end position="125"/>
    </location>
</feature>
<dbReference type="PANTHER" id="PTHR34583:SF2">
    <property type="entry name" value="ANTIPORTER SUBUNIT MNHC2-RELATED"/>
    <property type="match status" value="1"/>
</dbReference>
<keyword evidence="3" id="KW-1003">Cell membrane</keyword>
<evidence type="ECO:0000313" key="10">
    <source>
        <dbReference type="Proteomes" id="UP001589575"/>
    </source>
</evidence>
<comment type="caution">
    <text evidence="9">The sequence shown here is derived from an EMBL/GenBank/DDBJ whole genome shotgun (WGS) entry which is preliminary data.</text>
</comment>